<evidence type="ECO:0000313" key="3">
    <source>
        <dbReference type="Proteomes" id="UP000585681"/>
    </source>
</evidence>
<dbReference type="Gene3D" id="3.10.180.10">
    <property type="entry name" value="2,3-Dihydroxybiphenyl 1,2-Dioxygenase, domain 1"/>
    <property type="match status" value="1"/>
</dbReference>
<dbReference type="EMBL" id="JACIEQ010000001">
    <property type="protein sequence ID" value="MBB4021710.1"/>
    <property type="molecule type" value="Genomic_DNA"/>
</dbReference>
<dbReference type="PROSITE" id="PS51819">
    <property type="entry name" value="VOC"/>
    <property type="match status" value="1"/>
</dbReference>
<dbReference type="GO" id="GO:0051213">
    <property type="term" value="F:dioxygenase activity"/>
    <property type="evidence" value="ECO:0007669"/>
    <property type="project" value="UniProtKB-KW"/>
</dbReference>
<dbReference type="Pfam" id="PF00903">
    <property type="entry name" value="Glyoxalase"/>
    <property type="match status" value="1"/>
</dbReference>
<protein>
    <submittedName>
        <fullName evidence="2">Catechol-2,3-dioxygenase</fullName>
    </submittedName>
</protein>
<dbReference type="SUPFAM" id="SSF54593">
    <property type="entry name" value="Glyoxalase/Bleomycin resistance protein/Dihydroxybiphenyl dioxygenase"/>
    <property type="match status" value="1"/>
</dbReference>
<accession>A0A840C9F1</accession>
<proteinExistence type="predicted"/>
<keyword evidence="2" id="KW-0560">Oxidoreductase</keyword>
<comment type="caution">
    <text evidence="2">The sequence shown here is derived from an EMBL/GenBank/DDBJ whole genome shotgun (WGS) entry which is preliminary data.</text>
</comment>
<reference evidence="2" key="1">
    <citation type="submission" date="2020-08" db="EMBL/GenBank/DDBJ databases">
        <title>Genomic Encyclopedia of Type Strains, Phase IV (KMG-IV): sequencing the most valuable type-strain genomes for metagenomic binning, comparative biology and taxonomic classification.</title>
        <authorList>
            <person name="Goeker M."/>
        </authorList>
    </citation>
    <scope>NUCLEOTIDE SEQUENCE [LARGE SCALE GENOMIC DNA]</scope>
    <source>
        <strain evidence="2">DSM 105040</strain>
    </source>
</reference>
<dbReference type="InterPro" id="IPR037523">
    <property type="entry name" value="VOC_core"/>
</dbReference>
<gene>
    <name evidence="2" type="ORF">GGR17_001501</name>
</gene>
<keyword evidence="2" id="KW-0223">Dioxygenase</keyword>
<name>A0A840C9F1_9RHOB</name>
<dbReference type="InterPro" id="IPR029068">
    <property type="entry name" value="Glyas_Bleomycin-R_OHBP_Dase"/>
</dbReference>
<dbReference type="InterPro" id="IPR004360">
    <property type="entry name" value="Glyas_Fos-R_dOase_dom"/>
</dbReference>
<evidence type="ECO:0000259" key="1">
    <source>
        <dbReference type="PROSITE" id="PS51819"/>
    </source>
</evidence>
<sequence>MTDTIIHPKMHHVNLKTIRLQEMIDWYGKVIGTRPLHQFEGGAWLSNDEANHRVALIAAPGLSDDPEKVTHCGMHHSAFEYESLDDLLASWERMDKLGIKPHMTLDHGMTTSFYYLDPDGNSVELQSDNFGDWSESAAFMMESKEFSANPIGVAVDPAKMLAARRAGVSIEEVQRRAYAGEYPATEPQDPRMPIEIPA</sequence>
<dbReference type="Proteomes" id="UP000585681">
    <property type="component" value="Unassembled WGS sequence"/>
</dbReference>
<evidence type="ECO:0000313" key="2">
    <source>
        <dbReference type="EMBL" id="MBB4021710.1"/>
    </source>
</evidence>
<dbReference type="AlphaFoldDB" id="A0A840C9F1"/>
<keyword evidence="3" id="KW-1185">Reference proteome</keyword>
<dbReference type="RefSeq" id="WP_054540205.1">
    <property type="nucleotide sequence ID" value="NZ_JACIEQ010000001.1"/>
</dbReference>
<feature type="domain" description="VOC" evidence="1">
    <location>
        <begin position="9"/>
        <end position="128"/>
    </location>
</feature>
<organism evidence="2 3">
    <name type="scientific">Actibacterium naphthalenivorans</name>
    <dbReference type="NCBI Taxonomy" id="1614693"/>
    <lineage>
        <taxon>Bacteria</taxon>
        <taxon>Pseudomonadati</taxon>
        <taxon>Pseudomonadota</taxon>
        <taxon>Alphaproteobacteria</taxon>
        <taxon>Rhodobacterales</taxon>
        <taxon>Roseobacteraceae</taxon>
        <taxon>Actibacterium</taxon>
    </lineage>
</organism>